<accession>A0ABU2LBT8</accession>
<dbReference type="PROSITE" id="PS00653">
    <property type="entry name" value="GLYCOSYL_HYDROL_F1_2"/>
    <property type="match status" value="1"/>
</dbReference>
<keyword evidence="3" id="KW-0326">Glycosidase</keyword>
<dbReference type="Pfam" id="PF00232">
    <property type="entry name" value="Glyco_hydro_1"/>
    <property type="match status" value="2"/>
</dbReference>
<evidence type="ECO:0000256" key="2">
    <source>
        <dbReference type="ARBA" id="ARBA00022801"/>
    </source>
</evidence>
<gene>
    <name evidence="6" type="ORF">RM780_19080</name>
</gene>
<evidence type="ECO:0000313" key="6">
    <source>
        <dbReference type="EMBL" id="MDT0309048.1"/>
    </source>
</evidence>
<dbReference type="Gene3D" id="3.20.20.80">
    <property type="entry name" value="Glycosidases"/>
    <property type="match status" value="2"/>
</dbReference>
<organism evidence="6 7">
    <name type="scientific">Streptomyces boetiae</name>
    <dbReference type="NCBI Taxonomy" id="3075541"/>
    <lineage>
        <taxon>Bacteria</taxon>
        <taxon>Bacillati</taxon>
        <taxon>Actinomycetota</taxon>
        <taxon>Actinomycetes</taxon>
        <taxon>Kitasatosporales</taxon>
        <taxon>Streptomycetaceae</taxon>
        <taxon>Streptomyces</taxon>
    </lineage>
</organism>
<dbReference type="RefSeq" id="WP_311632001.1">
    <property type="nucleotide sequence ID" value="NZ_JAVREN010000030.1"/>
</dbReference>
<evidence type="ECO:0000256" key="1">
    <source>
        <dbReference type="ARBA" id="ARBA00010838"/>
    </source>
</evidence>
<proteinExistence type="inferred from homology"/>
<feature type="compositionally biased region" description="Basic and acidic residues" evidence="5">
    <location>
        <begin position="17"/>
        <end position="34"/>
    </location>
</feature>
<dbReference type="InterPro" id="IPR017853">
    <property type="entry name" value="GH"/>
</dbReference>
<evidence type="ECO:0000256" key="3">
    <source>
        <dbReference type="ARBA" id="ARBA00023295"/>
    </source>
</evidence>
<comment type="similarity">
    <text evidence="1 4">Belongs to the glycosyl hydrolase 1 family.</text>
</comment>
<sequence length="431" mass="46340">MRDDQPSAERPVPDGTNAERPDPRRPGADGRLRPDAAGGPVRFPEGFAWGAATAAYQVEGAVRTGGRLPSVWDTFAHAPGAVHRSQTGDVAADHCHRLAEDVSLLADLGVTHYRFSLSWPRVQPEGYGPLNGAGLDFYSRLLDGLLGHGIRPWATLYHWDLPQSLQDAGGWPRRATAEHFAAWAVAVHERLGDRIAAWTTVHDPWSAAFAGYGTGLHAPGLTDPAAAVRASHHLLLAHGLALRALRSRGARAPIGIALGLAPRGDGPPDAWFLGPLLRGAYPADAMPGEHVLGGDLELISAPLDFLDAHCCGRSPGEVHAALTGLHRHYDPPPLYLTADGGAFEDLRTGDGRVHDEERRLGLAARLAAAHRALGEGVDLRGFLVHPLLDCFAWEHGYGRRTGLVHVDFGTQRRTLKDSGRWYAEVTRANAL</sequence>
<comment type="caution">
    <text evidence="6">The sequence shown here is derived from an EMBL/GenBank/DDBJ whole genome shotgun (WGS) entry which is preliminary data.</text>
</comment>
<reference evidence="7" key="1">
    <citation type="submission" date="2023-07" db="EMBL/GenBank/DDBJ databases">
        <title>30 novel species of actinomycetes from the DSMZ collection.</title>
        <authorList>
            <person name="Nouioui I."/>
        </authorList>
    </citation>
    <scope>NUCLEOTIDE SEQUENCE [LARGE SCALE GENOMIC DNA]</scope>
    <source>
        <strain evidence="7">DSM 44917</strain>
    </source>
</reference>
<keyword evidence="2" id="KW-0378">Hydrolase</keyword>
<dbReference type="InterPro" id="IPR001360">
    <property type="entry name" value="Glyco_hydro_1"/>
</dbReference>
<dbReference type="PANTHER" id="PTHR10353:SF36">
    <property type="entry name" value="LP05116P"/>
    <property type="match status" value="1"/>
</dbReference>
<dbReference type="PANTHER" id="PTHR10353">
    <property type="entry name" value="GLYCOSYL HYDROLASE"/>
    <property type="match status" value="1"/>
</dbReference>
<evidence type="ECO:0000256" key="5">
    <source>
        <dbReference type="SAM" id="MobiDB-lite"/>
    </source>
</evidence>
<evidence type="ECO:0000256" key="4">
    <source>
        <dbReference type="RuleBase" id="RU003690"/>
    </source>
</evidence>
<feature type="region of interest" description="Disordered" evidence="5">
    <location>
        <begin position="1"/>
        <end position="39"/>
    </location>
</feature>
<dbReference type="SUPFAM" id="SSF51445">
    <property type="entry name" value="(Trans)glycosidases"/>
    <property type="match status" value="1"/>
</dbReference>
<protein>
    <submittedName>
        <fullName evidence="6">Family 1 glycosylhydrolase</fullName>
    </submittedName>
</protein>
<evidence type="ECO:0000313" key="7">
    <source>
        <dbReference type="Proteomes" id="UP001183388"/>
    </source>
</evidence>
<dbReference type="InterPro" id="IPR033132">
    <property type="entry name" value="GH_1_N_CS"/>
</dbReference>
<keyword evidence="7" id="KW-1185">Reference proteome</keyword>
<dbReference type="Proteomes" id="UP001183388">
    <property type="component" value="Unassembled WGS sequence"/>
</dbReference>
<name>A0ABU2LBT8_9ACTN</name>
<dbReference type="EMBL" id="JAVREN010000030">
    <property type="protein sequence ID" value="MDT0309048.1"/>
    <property type="molecule type" value="Genomic_DNA"/>
</dbReference>